<dbReference type="InterPro" id="IPR044666">
    <property type="entry name" value="Cyclophilin_A-like"/>
</dbReference>
<protein>
    <recommendedName>
        <fullName evidence="1">peptidylprolyl isomerase</fullName>
        <ecNumber evidence="1">5.2.1.8</ecNumber>
    </recommendedName>
</protein>
<dbReference type="KEGG" id="drc:G0Q07_04945"/>
<dbReference type="InterPro" id="IPR029000">
    <property type="entry name" value="Cyclophilin-like_dom_sf"/>
</dbReference>
<reference evidence="5 6" key="1">
    <citation type="submission" date="2020-02" db="EMBL/GenBank/DDBJ databases">
        <title>Genome sequencing for Draconibacterium sp. strain M1.</title>
        <authorList>
            <person name="Park S.-J."/>
        </authorList>
    </citation>
    <scope>NUCLEOTIDE SEQUENCE [LARGE SCALE GENOMIC DNA]</scope>
    <source>
        <strain evidence="5 6">M1</strain>
    </source>
</reference>
<dbReference type="EMBL" id="CP048409">
    <property type="protein sequence ID" value="QIA07114.1"/>
    <property type="molecule type" value="Genomic_DNA"/>
</dbReference>
<organism evidence="5 6">
    <name type="scientific">Draconibacterium halophilum</name>
    <dbReference type="NCBI Taxonomy" id="2706887"/>
    <lineage>
        <taxon>Bacteria</taxon>
        <taxon>Pseudomonadati</taxon>
        <taxon>Bacteroidota</taxon>
        <taxon>Bacteroidia</taxon>
        <taxon>Marinilabiliales</taxon>
        <taxon>Prolixibacteraceae</taxon>
        <taxon>Draconibacterium</taxon>
    </lineage>
</organism>
<keyword evidence="6" id="KW-1185">Reference proteome</keyword>
<evidence type="ECO:0000256" key="3">
    <source>
        <dbReference type="ARBA" id="ARBA00023235"/>
    </source>
</evidence>
<dbReference type="Gene3D" id="2.40.100.10">
    <property type="entry name" value="Cyclophilin-like"/>
    <property type="match status" value="2"/>
</dbReference>
<dbReference type="PANTHER" id="PTHR45625">
    <property type="entry name" value="PEPTIDYL-PROLYL CIS-TRANS ISOMERASE-RELATED"/>
    <property type="match status" value="1"/>
</dbReference>
<evidence type="ECO:0000313" key="6">
    <source>
        <dbReference type="Proteomes" id="UP000474630"/>
    </source>
</evidence>
<dbReference type="Pfam" id="PF00160">
    <property type="entry name" value="Pro_isomerase"/>
    <property type="match status" value="2"/>
</dbReference>
<dbReference type="CDD" id="cd00317">
    <property type="entry name" value="cyclophilin"/>
    <property type="match status" value="1"/>
</dbReference>
<dbReference type="GO" id="GO:0003755">
    <property type="term" value="F:peptidyl-prolyl cis-trans isomerase activity"/>
    <property type="evidence" value="ECO:0007669"/>
    <property type="project" value="UniProtKB-KW"/>
</dbReference>
<gene>
    <name evidence="5" type="ORF">G0Q07_04945</name>
</gene>
<feature type="domain" description="PPIase cyclophilin-type" evidence="4">
    <location>
        <begin position="44"/>
        <end position="276"/>
    </location>
</feature>
<evidence type="ECO:0000256" key="2">
    <source>
        <dbReference type="ARBA" id="ARBA00023110"/>
    </source>
</evidence>
<evidence type="ECO:0000313" key="5">
    <source>
        <dbReference type="EMBL" id="QIA07114.1"/>
    </source>
</evidence>
<keyword evidence="3 5" id="KW-0413">Isomerase</keyword>
<keyword evidence="2" id="KW-0697">Rotamase</keyword>
<dbReference type="SUPFAM" id="SSF50891">
    <property type="entry name" value="Cyclophilin-like"/>
    <property type="match status" value="1"/>
</dbReference>
<evidence type="ECO:0000256" key="1">
    <source>
        <dbReference type="ARBA" id="ARBA00013194"/>
    </source>
</evidence>
<dbReference type="PANTHER" id="PTHR45625:SF4">
    <property type="entry name" value="PEPTIDYLPROLYL ISOMERASE DOMAIN AND WD REPEAT-CONTAINING PROTEIN 1"/>
    <property type="match status" value="1"/>
</dbReference>
<accession>A0A6C0R9J6</accession>
<dbReference type="PROSITE" id="PS50072">
    <property type="entry name" value="CSA_PPIASE_2"/>
    <property type="match status" value="1"/>
</dbReference>
<sequence length="278" mass="31544">MQFNQKIILLCISAFIIWSCNTKPKPEENKHQKRVTIEMVTDRGTIVLELYNETPKHRDNFIKLANEGILDSVLFHRVIENFMIQAGDIDSKNAAPGDTLGDGELNYRVDAEFRPELFHKKGALGAARDGNPERASSSTQFYIVQGKIFNDSLLSLAEKRINGWLADYYSRKDPANKTLVDSLVNAEKREDRNTYKLYDDSLISIAKSYTNFAHYSIPDTQREVYKTLGGTPHLDQNYTVFGEVIKGLNVIDSIASAQTGAFDRPVNDLRVYSVRVRE</sequence>
<proteinExistence type="predicted"/>
<dbReference type="InterPro" id="IPR002130">
    <property type="entry name" value="Cyclophilin-type_PPIase_dom"/>
</dbReference>
<dbReference type="RefSeq" id="WP_163345043.1">
    <property type="nucleotide sequence ID" value="NZ_CP048409.1"/>
</dbReference>
<dbReference type="Proteomes" id="UP000474630">
    <property type="component" value="Chromosome"/>
</dbReference>
<evidence type="ECO:0000259" key="4">
    <source>
        <dbReference type="PROSITE" id="PS50072"/>
    </source>
</evidence>
<dbReference type="EC" id="5.2.1.8" evidence="1"/>
<dbReference type="AlphaFoldDB" id="A0A6C0R9J6"/>
<name>A0A6C0R9J6_9BACT</name>